<evidence type="ECO:0000256" key="1">
    <source>
        <dbReference type="SAM" id="MobiDB-lite"/>
    </source>
</evidence>
<reference evidence="2 3" key="1">
    <citation type="submission" date="2019-05" db="EMBL/GenBank/DDBJ databases">
        <title>Another draft genome of Portunus trituberculatus and its Hox gene families provides insights of decapod evolution.</title>
        <authorList>
            <person name="Jeong J.-H."/>
            <person name="Song I."/>
            <person name="Kim S."/>
            <person name="Choi T."/>
            <person name="Kim D."/>
            <person name="Ryu S."/>
            <person name="Kim W."/>
        </authorList>
    </citation>
    <scope>NUCLEOTIDE SEQUENCE [LARGE SCALE GENOMIC DNA]</scope>
    <source>
        <tissue evidence="2">Muscle</tissue>
    </source>
</reference>
<feature type="compositionally biased region" description="Polar residues" evidence="1">
    <location>
        <begin position="49"/>
        <end position="66"/>
    </location>
</feature>
<dbReference type="Proteomes" id="UP000324222">
    <property type="component" value="Unassembled WGS sequence"/>
</dbReference>
<organism evidence="2 3">
    <name type="scientific">Portunus trituberculatus</name>
    <name type="common">Swimming crab</name>
    <name type="synonym">Neptunus trituberculatus</name>
    <dbReference type="NCBI Taxonomy" id="210409"/>
    <lineage>
        <taxon>Eukaryota</taxon>
        <taxon>Metazoa</taxon>
        <taxon>Ecdysozoa</taxon>
        <taxon>Arthropoda</taxon>
        <taxon>Crustacea</taxon>
        <taxon>Multicrustacea</taxon>
        <taxon>Malacostraca</taxon>
        <taxon>Eumalacostraca</taxon>
        <taxon>Eucarida</taxon>
        <taxon>Decapoda</taxon>
        <taxon>Pleocyemata</taxon>
        <taxon>Brachyura</taxon>
        <taxon>Eubrachyura</taxon>
        <taxon>Portunoidea</taxon>
        <taxon>Portunidae</taxon>
        <taxon>Portuninae</taxon>
        <taxon>Portunus</taxon>
    </lineage>
</organism>
<dbReference type="EMBL" id="VSRR010000308">
    <property type="protein sequence ID" value="MPC13823.1"/>
    <property type="molecule type" value="Genomic_DNA"/>
</dbReference>
<proteinExistence type="predicted"/>
<dbReference type="AlphaFoldDB" id="A0A5B7D264"/>
<accession>A0A5B7D264</accession>
<evidence type="ECO:0000313" key="3">
    <source>
        <dbReference type="Proteomes" id="UP000324222"/>
    </source>
</evidence>
<gene>
    <name evidence="2" type="ORF">E2C01_006571</name>
</gene>
<keyword evidence="3" id="KW-1185">Reference proteome</keyword>
<feature type="region of interest" description="Disordered" evidence="1">
    <location>
        <begin position="40"/>
        <end position="82"/>
    </location>
</feature>
<protein>
    <submittedName>
        <fullName evidence="2">Uncharacterized protein</fullName>
    </submittedName>
</protein>
<feature type="region of interest" description="Disordered" evidence="1">
    <location>
        <begin position="1"/>
        <end position="26"/>
    </location>
</feature>
<name>A0A5B7D264_PORTR</name>
<comment type="caution">
    <text evidence="2">The sequence shown here is derived from an EMBL/GenBank/DDBJ whole genome shotgun (WGS) entry which is preliminary data.</text>
</comment>
<evidence type="ECO:0000313" key="2">
    <source>
        <dbReference type="EMBL" id="MPC13823.1"/>
    </source>
</evidence>
<sequence>MCSAAPVPCLPRIKERDRRHSKYSNQDVSLMKSQLCMQMTSRGQDESSPRPNFNFSAEGNTDSANNIRAMRTPNKGRLPENNSGTRAALRNDAGTLADQCDCLHNDLSGVNRWCFVTLLPAAAAAAAAAIGHRTRSLTPNNLFLPTACQGGRHTRANPGWKCTCHVTCDLWVVSCVRVQQHGDTCKSKQ</sequence>